<proteinExistence type="predicted"/>
<gene>
    <name evidence="6" type="primary">IK</name>
    <name evidence="6" type="ORF">NPIL_290051</name>
    <name evidence="5" type="ORF">NPIL_383241</name>
</gene>
<dbReference type="Proteomes" id="UP000887013">
    <property type="component" value="Unassembled WGS sequence"/>
</dbReference>
<keyword evidence="7" id="KW-1185">Reference proteome</keyword>
<keyword evidence="2" id="KW-0539">Nucleus</keyword>
<evidence type="ECO:0000259" key="4">
    <source>
        <dbReference type="Pfam" id="PF07808"/>
    </source>
</evidence>
<dbReference type="InterPro" id="IPR012916">
    <property type="entry name" value="RED_N"/>
</dbReference>
<organism evidence="6 7">
    <name type="scientific">Nephila pilipes</name>
    <name type="common">Giant wood spider</name>
    <name type="synonym">Nephila maculata</name>
    <dbReference type="NCBI Taxonomy" id="299642"/>
    <lineage>
        <taxon>Eukaryota</taxon>
        <taxon>Metazoa</taxon>
        <taxon>Ecdysozoa</taxon>
        <taxon>Arthropoda</taxon>
        <taxon>Chelicerata</taxon>
        <taxon>Arachnida</taxon>
        <taxon>Araneae</taxon>
        <taxon>Araneomorphae</taxon>
        <taxon>Entelegynae</taxon>
        <taxon>Araneoidea</taxon>
        <taxon>Nephilidae</taxon>
        <taxon>Nephila</taxon>
    </lineage>
</organism>
<keyword evidence="3" id="KW-0175">Coiled coil</keyword>
<comment type="subcellular location">
    <subcellularLocation>
        <location evidence="1">Nucleus</location>
    </subcellularLocation>
</comment>
<dbReference type="AlphaFoldDB" id="A0A8X6PZF2"/>
<feature type="coiled-coil region" evidence="3">
    <location>
        <begin position="112"/>
        <end position="142"/>
    </location>
</feature>
<comment type="caution">
    <text evidence="6">The sequence shown here is derived from an EMBL/GenBank/DDBJ whole genome shotgun (WGS) entry which is preliminary data.</text>
</comment>
<accession>A0A8X6PZF2</accession>
<dbReference type="EMBL" id="BMAW01121989">
    <property type="protein sequence ID" value="GFT96924.1"/>
    <property type="molecule type" value="Genomic_DNA"/>
</dbReference>
<evidence type="ECO:0000313" key="6">
    <source>
        <dbReference type="EMBL" id="GFT96924.1"/>
    </source>
</evidence>
<feature type="domain" description="RED-like N-terminal" evidence="4">
    <location>
        <begin position="56"/>
        <end position="199"/>
    </location>
</feature>
<evidence type="ECO:0000256" key="2">
    <source>
        <dbReference type="ARBA" id="ARBA00023242"/>
    </source>
</evidence>
<reference evidence="6" key="1">
    <citation type="submission" date="2020-08" db="EMBL/GenBank/DDBJ databases">
        <title>Multicomponent nature underlies the extraordinary mechanical properties of spider dragline silk.</title>
        <authorList>
            <person name="Kono N."/>
            <person name="Nakamura H."/>
            <person name="Mori M."/>
            <person name="Yoshida Y."/>
            <person name="Ohtoshi R."/>
            <person name="Malay A.D."/>
            <person name="Moran D.A.P."/>
            <person name="Tomita M."/>
            <person name="Numata K."/>
            <person name="Arakawa K."/>
        </authorList>
    </citation>
    <scope>NUCLEOTIDE SEQUENCE</scope>
</reference>
<dbReference type="OrthoDB" id="3366823at2759"/>
<evidence type="ECO:0000256" key="1">
    <source>
        <dbReference type="ARBA" id="ARBA00004123"/>
    </source>
</evidence>
<dbReference type="Pfam" id="PF07808">
    <property type="entry name" value="RED_N"/>
    <property type="match status" value="1"/>
</dbReference>
<sequence>MIIDDGALQYVTVKCAVSKKLASDFLLSTDAHKALRRNVQVYDHESSSEEDLIVDDKEETENPSVNYHAGASDAKSGLDIAERRHQVIQESKFLIGDMEHTHLVNDLNYAVLQNVRNENNYKEKEEEELESLFFKRKDKEEEIQIKIKFVRKIYRQVFKNRYPEKSELFVPNRIANDMDLEDKYTDSDIPITLLRKKAGWSKFGISNNNDY</sequence>
<evidence type="ECO:0000313" key="5">
    <source>
        <dbReference type="EMBL" id="GFS99248.1"/>
    </source>
</evidence>
<protein>
    <submittedName>
        <fullName evidence="6">Protein Red</fullName>
    </submittedName>
</protein>
<dbReference type="EMBL" id="BMAW01055096">
    <property type="protein sequence ID" value="GFS99248.1"/>
    <property type="molecule type" value="Genomic_DNA"/>
</dbReference>
<dbReference type="PANTHER" id="PTHR12765">
    <property type="entry name" value="RED PROTEIN IK FACTOR CYTOKINE IK"/>
    <property type="match status" value="1"/>
</dbReference>
<evidence type="ECO:0000256" key="3">
    <source>
        <dbReference type="SAM" id="Coils"/>
    </source>
</evidence>
<dbReference type="GO" id="GO:0005634">
    <property type="term" value="C:nucleus"/>
    <property type="evidence" value="ECO:0007669"/>
    <property type="project" value="UniProtKB-SubCell"/>
</dbReference>
<name>A0A8X6PZF2_NEPPI</name>
<dbReference type="InterPro" id="IPR039896">
    <property type="entry name" value="Red-like"/>
</dbReference>
<evidence type="ECO:0000313" key="7">
    <source>
        <dbReference type="Proteomes" id="UP000887013"/>
    </source>
</evidence>